<reference evidence="1 2" key="1">
    <citation type="journal article" date="2016" name="Nat. Commun.">
        <title>Thousands of microbial genomes shed light on interconnected biogeochemical processes in an aquifer system.</title>
        <authorList>
            <person name="Anantharaman K."/>
            <person name="Brown C.T."/>
            <person name="Hug L.A."/>
            <person name="Sharon I."/>
            <person name="Castelle C.J."/>
            <person name="Probst A.J."/>
            <person name="Thomas B.C."/>
            <person name="Singh A."/>
            <person name="Wilkins M.J."/>
            <person name="Karaoz U."/>
            <person name="Brodie E.L."/>
            <person name="Williams K.H."/>
            <person name="Hubbard S.S."/>
            <person name="Banfield J.F."/>
        </authorList>
    </citation>
    <scope>NUCLEOTIDE SEQUENCE [LARGE SCALE GENOMIC DNA]</scope>
</reference>
<protein>
    <submittedName>
        <fullName evidence="1">Uncharacterized protein</fullName>
    </submittedName>
</protein>
<proteinExistence type="predicted"/>
<comment type="caution">
    <text evidence="1">The sequence shown here is derived from an EMBL/GenBank/DDBJ whole genome shotgun (WGS) entry which is preliminary data.</text>
</comment>
<accession>A0A1G2KQ44</accession>
<dbReference type="AlphaFoldDB" id="A0A1G2KQ44"/>
<gene>
    <name evidence="1" type="ORF">A3C12_00465</name>
</gene>
<organism evidence="1 2">
    <name type="scientific">Candidatus Sungbacteria bacterium RIFCSPHIGHO2_02_FULL_49_20</name>
    <dbReference type="NCBI Taxonomy" id="1802272"/>
    <lineage>
        <taxon>Bacteria</taxon>
        <taxon>Candidatus Sungiibacteriota</taxon>
    </lineage>
</organism>
<sequence>MIVIYNWLSLFIPHKEVVIVITVRDKFDDAAKGVGIMPGTIFFCPEREATFSFADVASTKQESERGTYRFRSLCPQCGQEFLVFGENATRRKERNYFIEMRNRHRWMGQREAHPQVEPSRGSAA</sequence>
<name>A0A1G2KQ44_9BACT</name>
<dbReference type="Proteomes" id="UP000178710">
    <property type="component" value="Unassembled WGS sequence"/>
</dbReference>
<evidence type="ECO:0000313" key="1">
    <source>
        <dbReference type="EMBL" id="OHA01384.1"/>
    </source>
</evidence>
<dbReference type="EMBL" id="MHQK01000028">
    <property type="protein sequence ID" value="OHA01384.1"/>
    <property type="molecule type" value="Genomic_DNA"/>
</dbReference>
<evidence type="ECO:0000313" key="2">
    <source>
        <dbReference type="Proteomes" id="UP000178710"/>
    </source>
</evidence>